<protein>
    <submittedName>
        <fullName evidence="2">Exonuclease SbcC</fullName>
    </submittedName>
</protein>
<dbReference type="STRING" id="927083.DB32_001711"/>
<dbReference type="OrthoDB" id="5484241at2"/>
<dbReference type="AlphaFoldDB" id="A0A0F6W0R8"/>
<dbReference type="RefSeq" id="WP_053231889.1">
    <property type="nucleotide sequence ID" value="NZ_CP011125.1"/>
</dbReference>
<dbReference type="GO" id="GO:0004527">
    <property type="term" value="F:exonuclease activity"/>
    <property type="evidence" value="ECO:0007669"/>
    <property type="project" value="UniProtKB-KW"/>
</dbReference>
<name>A0A0F6W0R8_9BACT</name>
<reference evidence="2 3" key="1">
    <citation type="submission" date="2015-03" db="EMBL/GenBank/DDBJ databases">
        <title>Genome assembly of Sandaracinus amylolyticus DSM 53668.</title>
        <authorList>
            <person name="Sharma G."/>
            <person name="Subramanian S."/>
        </authorList>
    </citation>
    <scope>NUCLEOTIDE SEQUENCE [LARGE SCALE GENOMIC DNA]</scope>
    <source>
        <strain evidence="2 3">DSM 53668</strain>
    </source>
</reference>
<keyword evidence="2" id="KW-0540">Nuclease</keyword>
<keyword evidence="2" id="KW-0378">Hydrolase</keyword>
<evidence type="ECO:0000313" key="3">
    <source>
        <dbReference type="Proteomes" id="UP000034883"/>
    </source>
</evidence>
<feature type="domain" description="CHAT" evidence="1">
    <location>
        <begin position="714"/>
        <end position="868"/>
    </location>
</feature>
<keyword evidence="2" id="KW-0269">Exonuclease</keyword>
<evidence type="ECO:0000313" key="2">
    <source>
        <dbReference type="EMBL" id="AKF04562.1"/>
    </source>
</evidence>
<dbReference type="KEGG" id="samy:DB32_001711"/>
<sequence>MPDPREALATIALLATVSACGAPDRAPPPAPAPLAIELAGCAQIPGESVCELGDDARDVTVFARAISVRASADGAPLEPLESVAAQGGTRLRLRVPSGARELVVSTEGARAAIVVRPLQVPARVATLLAMRRRGELDEVERALDAWEREPSLDDCDRARLVGVQARVAFSRGEPERVDALYAASIPALLACGRVSEAVNDALARAYTQNMQLRDFAAARATLDAIAPRSAPFAEGAAWIAYQRASLAMRLGELGAAMQHLDDAEQRTERIALAGLRSDLLQMRGWIYGLLGRHDRAASSVSEASASWDAEAPCDRARLLGNLGWQRLLAAEAGQGAPSDARAPLALALEIPDAACPDGAWRSQVHLTLARVAVLEGALAEAERALQRAGEGASSADGSLAIALLDVRGRLALDAGDARGALVIYDELVSRARAAGESVPVGALGRARALLALGREDDAIDALAESEDELDRQIASVSLGMGRASLSVGRSESARLLVEALIDRGRADDAFLAARRARARVLGSLPRLASTLTALPDDERRARERAIADYWAVRQRIESLARQAFTVPADELPAIERAQAEQRARLAAQLERLFPAIHTRPRPLVVAPGEVVLGLFPLGDRTFVFVQDASGVRASTHPGDAPPASMLADVARAAPRSLRVIAPTEGPLARVHELALGDRGPLGLAMPIEHVVDLPRTTSAPRDRGAGVFVFDPRGDLPGARREAAWLREHLGDASPHTWLLGRDATRAAVLAALERARFLHYAGHAVHVRDVWWESGLLLGERSMLTVSDVLAARAVPEEIVLAACDTARSDPARHVATVGIAQAFVVAGADHVVATLDAVEDAAALAFSRAYHATSGRAPERVHHASRALAAAGHPWSTFVLLAP</sequence>
<gene>
    <name evidence="2" type="ORF">DB32_001711</name>
</gene>
<proteinExistence type="predicted"/>
<dbReference type="EMBL" id="CP011125">
    <property type="protein sequence ID" value="AKF04562.1"/>
    <property type="molecule type" value="Genomic_DNA"/>
</dbReference>
<dbReference type="Proteomes" id="UP000034883">
    <property type="component" value="Chromosome"/>
</dbReference>
<organism evidence="2 3">
    <name type="scientific">Sandaracinus amylolyticus</name>
    <dbReference type="NCBI Taxonomy" id="927083"/>
    <lineage>
        <taxon>Bacteria</taxon>
        <taxon>Pseudomonadati</taxon>
        <taxon>Myxococcota</taxon>
        <taxon>Polyangia</taxon>
        <taxon>Polyangiales</taxon>
        <taxon>Sandaracinaceae</taxon>
        <taxon>Sandaracinus</taxon>
    </lineage>
</organism>
<dbReference type="Pfam" id="PF12770">
    <property type="entry name" value="CHAT"/>
    <property type="match status" value="1"/>
</dbReference>
<dbReference type="Gene3D" id="1.25.40.10">
    <property type="entry name" value="Tetratricopeptide repeat domain"/>
    <property type="match status" value="1"/>
</dbReference>
<dbReference type="InterPro" id="IPR011990">
    <property type="entry name" value="TPR-like_helical_dom_sf"/>
</dbReference>
<evidence type="ECO:0000259" key="1">
    <source>
        <dbReference type="Pfam" id="PF12770"/>
    </source>
</evidence>
<accession>A0A0F6W0R8</accession>
<dbReference type="InterPro" id="IPR024983">
    <property type="entry name" value="CHAT_dom"/>
</dbReference>
<dbReference type="PROSITE" id="PS51257">
    <property type="entry name" value="PROKAR_LIPOPROTEIN"/>
    <property type="match status" value="1"/>
</dbReference>
<dbReference type="SUPFAM" id="SSF48452">
    <property type="entry name" value="TPR-like"/>
    <property type="match status" value="1"/>
</dbReference>
<keyword evidence="3" id="KW-1185">Reference proteome</keyword>